<evidence type="ECO:0000256" key="6">
    <source>
        <dbReference type="ARBA" id="ARBA00022692"/>
    </source>
</evidence>
<dbReference type="PANTHER" id="PTHR33446:SF11">
    <property type="entry name" value="TONB3"/>
    <property type="match status" value="1"/>
</dbReference>
<evidence type="ECO:0000259" key="12">
    <source>
        <dbReference type="PROSITE" id="PS52015"/>
    </source>
</evidence>
<evidence type="ECO:0000256" key="8">
    <source>
        <dbReference type="ARBA" id="ARBA00022989"/>
    </source>
</evidence>
<keyword evidence="6" id="KW-0812">Transmembrane</keyword>
<gene>
    <name evidence="13" type="ORF">HNQ50_002681</name>
</gene>
<keyword evidence="3" id="KW-0813">Transport</keyword>
<feature type="region of interest" description="Disordered" evidence="11">
    <location>
        <begin position="123"/>
        <end position="147"/>
    </location>
</feature>
<dbReference type="GO" id="GO:0098797">
    <property type="term" value="C:plasma membrane protein complex"/>
    <property type="evidence" value="ECO:0007669"/>
    <property type="project" value="TreeGrafter"/>
</dbReference>
<comment type="caution">
    <text evidence="13">The sequence shown here is derived from an EMBL/GenBank/DDBJ whole genome shotgun (WGS) entry which is preliminary data.</text>
</comment>
<evidence type="ECO:0000313" key="14">
    <source>
        <dbReference type="Proteomes" id="UP000543030"/>
    </source>
</evidence>
<dbReference type="RefSeq" id="WP_184101481.1">
    <property type="nucleotide sequence ID" value="NZ_JACHHN010000005.1"/>
</dbReference>
<dbReference type="SUPFAM" id="SSF74653">
    <property type="entry name" value="TolA/TonB C-terminal domain"/>
    <property type="match status" value="1"/>
</dbReference>
<dbReference type="NCBIfam" id="TIGR01352">
    <property type="entry name" value="tonB_Cterm"/>
    <property type="match status" value="1"/>
</dbReference>
<comment type="subcellular location">
    <subcellularLocation>
        <location evidence="1">Cell inner membrane</location>
        <topology evidence="1">Single-pass membrane protein</topology>
        <orientation evidence="1">Periplasmic side</orientation>
    </subcellularLocation>
</comment>
<dbReference type="PROSITE" id="PS52015">
    <property type="entry name" value="TONB_CTD"/>
    <property type="match status" value="1"/>
</dbReference>
<dbReference type="GO" id="GO:0015031">
    <property type="term" value="P:protein transport"/>
    <property type="evidence" value="ECO:0007669"/>
    <property type="project" value="UniProtKB-KW"/>
</dbReference>
<evidence type="ECO:0000256" key="2">
    <source>
        <dbReference type="ARBA" id="ARBA00006555"/>
    </source>
</evidence>
<protein>
    <submittedName>
        <fullName evidence="13">Protein TonB</fullName>
    </submittedName>
</protein>
<comment type="similarity">
    <text evidence="2">Belongs to the TonB family.</text>
</comment>
<proteinExistence type="inferred from homology"/>
<dbReference type="Proteomes" id="UP000543030">
    <property type="component" value="Unassembled WGS sequence"/>
</dbReference>
<keyword evidence="5" id="KW-0997">Cell inner membrane</keyword>
<feature type="compositionally biased region" description="Low complexity" evidence="11">
    <location>
        <begin position="123"/>
        <end position="139"/>
    </location>
</feature>
<evidence type="ECO:0000256" key="7">
    <source>
        <dbReference type="ARBA" id="ARBA00022927"/>
    </source>
</evidence>
<reference evidence="13 14" key="1">
    <citation type="submission" date="2020-08" db="EMBL/GenBank/DDBJ databases">
        <title>Genomic Encyclopedia of Type Strains, Phase IV (KMG-IV): sequencing the most valuable type-strain genomes for metagenomic binning, comparative biology and taxonomic classification.</title>
        <authorList>
            <person name="Goeker M."/>
        </authorList>
    </citation>
    <scope>NUCLEOTIDE SEQUENCE [LARGE SCALE GENOMIC DNA]</scope>
    <source>
        <strain evidence="13 14">DSM 18233</strain>
    </source>
</reference>
<dbReference type="InterPro" id="IPR006260">
    <property type="entry name" value="TonB/TolA_C"/>
</dbReference>
<sequence>MMRNGRSMTTGFVLSALAHAAIILGIGMAHPEILPAAAQEFMQVELVNKATETAPSKAKVRAQVNQDAGGNTDADKQVSSPLPAQTDKFNTELQQVLRQEQQLEQDSAKLMTQLKAQTTATIKQLQDNQGKNQQSQSNGADDQKREQQIKDLSGAMGKIDQNYNEYQQRPRKVRIGLAANKSLTALWESDWKDKIEHMGANIYPRDATGKQLYGQLTLTAEINQDGSLRSAVVDHSSGDARLDKAALGILQRAAPFSHLPKGLVDDNGNHATVLVVTRRWSFTQEHLQTLGTQ</sequence>
<evidence type="ECO:0000256" key="5">
    <source>
        <dbReference type="ARBA" id="ARBA00022519"/>
    </source>
</evidence>
<evidence type="ECO:0000256" key="1">
    <source>
        <dbReference type="ARBA" id="ARBA00004383"/>
    </source>
</evidence>
<keyword evidence="8" id="KW-1133">Transmembrane helix</keyword>
<keyword evidence="10" id="KW-0175">Coiled coil</keyword>
<evidence type="ECO:0000256" key="11">
    <source>
        <dbReference type="SAM" id="MobiDB-lite"/>
    </source>
</evidence>
<dbReference type="AlphaFoldDB" id="A0A840RH91"/>
<evidence type="ECO:0000256" key="4">
    <source>
        <dbReference type="ARBA" id="ARBA00022475"/>
    </source>
</evidence>
<evidence type="ECO:0000313" key="13">
    <source>
        <dbReference type="EMBL" id="MBB5191944.1"/>
    </source>
</evidence>
<accession>A0A840RH91</accession>
<dbReference type="InterPro" id="IPR037682">
    <property type="entry name" value="TonB_C"/>
</dbReference>
<dbReference type="GO" id="GO:0031992">
    <property type="term" value="F:energy transducer activity"/>
    <property type="evidence" value="ECO:0007669"/>
    <property type="project" value="TreeGrafter"/>
</dbReference>
<keyword evidence="14" id="KW-1185">Reference proteome</keyword>
<keyword evidence="7" id="KW-0653">Protein transport</keyword>
<evidence type="ECO:0000256" key="9">
    <source>
        <dbReference type="ARBA" id="ARBA00023136"/>
    </source>
</evidence>
<organism evidence="13 14">
    <name type="scientific">Silvimonas terrae</name>
    <dbReference type="NCBI Taxonomy" id="300266"/>
    <lineage>
        <taxon>Bacteria</taxon>
        <taxon>Pseudomonadati</taxon>
        <taxon>Pseudomonadota</taxon>
        <taxon>Betaproteobacteria</taxon>
        <taxon>Neisseriales</taxon>
        <taxon>Chitinibacteraceae</taxon>
        <taxon>Silvimonas</taxon>
    </lineage>
</organism>
<evidence type="ECO:0000256" key="3">
    <source>
        <dbReference type="ARBA" id="ARBA00022448"/>
    </source>
</evidence>
<dbReference type="Pfam" id="PF03544">
    <property type="entry name" value="TonB_C"/>
    <property type="match status" value="1"/>
</dbReference>
<feature type="coiled-coil region" evidence="10">
    <location>
        <begin position="86"/>
        <end position="113"/>
    </location>
</feature>
<dbReference type="PANTHER" id="PTHR33446">
    <property type="entry name" value="PROTEIN TONB-RELATED"/>
    <property type="match status" value="1"/>
</dbReference>
<dbReference type="InterPro" id="IPR051045">
    <property type="entry name" value="TonB-dependent_transducer"/>
</dbReference>
<evidence type="ECO:0000256" key="10">
    <source>
        <dbReference type="SAM" id="Coils"/>
    </source>
</evidence>
<feature type="region of interest" description="Disordered" evidence="11">
    <location>
        <begin position="52"/>
        <end position="84"/>
    </location>
</feature>
<keyword evidence="4" id="KW-1003">Cell membrane</keyword>
<dbReference type="EMBL" id="JACHHN010000005">
    <property type="protein sequence ID" value="MBB5191944.1"/>
    <property type="molecule type" value="Genomic_DNA"/>
</dbReference>
<dbReference type="GO" id="GO:0055085">
    <property type="term" value="P:transmembrane transport"/>
    <property type="evidence" value="ECO:0007669"/>
    <property type="project" value="InterPro"/>
</dbReference>
<keyword evidence="9" id="KW-0472">Membrane</keyword>
<feature type="domain" description="TonB C-terminal" evidence="12">
    <location>
        <begin position="188"/>
        <end position="284"/>
    </location>
</feature>
<dbReference type="Gene3D" id="3.30.1150.10">
    <property type="match status" value="1"/>
</dbReference>
<name>A0A840RH91_9NEIS</name>